<sequence>MEVTVSSIVTSIALVTLLTCAWRVVNWVWLRPKQLEKWLREQGFKGNPYKVLYGDTKEMTSMTRESRSKPMDTSSDDIIARVLPSHHHSVHLHASHSAGKAISSVLSSSSSSSSHMVPAMCSSCSEMIRKWEVLVSSTKGSCEVDVQPYLDNLTGDVISQTAFGSNYEEGKRIFQLQKEQIDIIIQLITRSIYIPGWRFLPTKTNMRMKAIYHEVGDLLSNIINKRERAIKENDGDNDLLGILLKTNLKEIQEKGNKKNITLTTEDVIEECKLFYLAGQETTSALLVWTMILLSKNQKWQALAREEVLAVFGDKKPDSDGLNQLKTMTMILYEVLRLYPPAVVLNRTTHKKTKVGELVLPPGVELSLPILAIHHDHEIWGKDATEFKPERFSDGVTKATKGPGTFIPFSRGKHYFQWMGPIPQVNISDPKLIKEILLNYEVFQKTGQNPLGKLLVRGVLMLDGEKWVKHRNLLNPAFHLEKLKVVNPNLGFCLNTIGCIYYETL</sequence>
<dbReference type="PANTHER" id="PTHR24282">
    <property type="entry name" value="CYTOCHROME P450 FAMILY MEMBER"/>
    <property type="match status" value="1"/>
</dbReference>
<comment type="subcellular location">
    <subcellularLocation>
        <location evidence="1">Membrane</location>
    </subcellularLocation>
</comment>
<gene>
    <name evidence="12" type="ORF">TEA_015889</name>
</gene>
<dbReference type="Proteomes" id="UP000306102">
    <property type="component" value="Unassembled WGS sequence"/>
</dbReference>
<dbReference type="InterPro" id="IPR036396">
    <property type="entry name" value="Cyt_P450_sf"/>
</dbReference>
<evidence type="ECO:0000256" key="3">
    <source>
        <dbReference type="ARBA" id="ARBA00022617"/>
    </source>
</evidence>
<dbReference type="PANTHER" id="PTHR24282:SF255">
    <property type="entry name" value="CYTOCHROME P450 72A11-RELATED"/>
    <property type="match status" value="1"/>
</dbReference>
<reference evidence="12 13" key="1">
    <citation type="journal article" date="2018" name="Proc. Natl. Acad. Sci. U.S.A.">
        <title>Draft genome sequence of Camellia sinensis var. sinensis provides insights into the evolution of the tea genome and tea quality.</title>
        <authorList>
            <person name="Wei C."/>
            <person name="Yang H."/>
            <person name="Wang S."/>
            <person name="Zhao J."/>
            <person name="Liu C."/>
            <person name="Gao L."/>
            <person name="Xia E."/>
            <person name="Lu Y."/>
            <person name="Tai Y."/>
            <person name="She G."/>
            <person name="Sun J."/>
            <person name="Cao H."/>
            <person name="Tong W."/>
            <person name="Gao Q."/>
            <person name="Li Y."/>
            <person name="Deng W."/>
            <person name="Jiang X."/>
            <person name="Wang W."/>
            <person name="Chen Q."/>
            <person name="Zhang S."/>
            <person name="Li H."/>
            <person name="Wu J."/>
            <person name="Wang P."/>
            <person name="Li P."/>
            <person name="Shi C."/>
            <person name="Zheng F."/>
            <person name="Jian J."/>
            <person name="Huang B."/>
            <person name="Shan D."/>
            <person name="Shi M."/>
            <person name="Fang C."/>
            <person name="Yue Y."/>
            <person name="Li F."/>
            <person name="Li D."/>
            <person name="Wei S."/>
            <person name="Han B."/>
            <person name="Jiang C."/>
            <person name="Yin Y."/>
            <person name="Xia T."/>
            <person name="Zhang Z."/>
            <person name="Bennetzen J.L."/>
            <person name="Zhao S."/>
            <person name="Wan X."/>
        </authorList>
    </citation>
    <scope>NUCLEOTIDE SEQUENCE [LARGE SCALE GENOMIC DNA]</scope>
    <source>
        <strain evidence="13">cv. Shuchazao</strain>
        <tissue evidence="12">Leaf</tissue>
    </source>
</reference>
<keyword evidence="13" id="KW-1185">Reference proteome</keyword>
<keyword evidence="5" id="KW-0479">Metal-binding</keyword>
<evidence type="ECO:0000256" key="7">
    <source>
        <dbReference type="ARBA" id="ARBA00023002"/>
    </source>
</evidence>
<accession>A0A4S4DH45</accession>
<dbReference type="GO" id="GO:0016020">
    <property type="term" value="C:membrane"/>
    <property type="evidence" value="ECO:0007669"/>
    <property type="project" value="UniProtKB-SubCell"/>
</dbReference>
<dbReference type="PRINTS" id="PR00463">
    <property type="entry name" value="EP450I"/>
</dbReference>
<dbReference type="InterPro" id="IPR001128">
    <property type="entry name" value="Cyt_P450"/>
</dbReference>
<evidence type="ECO:0000256" key="10">
    <source>
        <dbReference type="ARBA" id="ARBA00023136"/>
    </source>
</evidence>
<dbReference type="GO" id="GO:0020037">
    <property type="term" value="F:heme binding"/>
    <property type="evidence" value="ECO:0007669"/>
    <property type="project" value="InterPro"/>
</dbReference>
<proteinExistence type="inferred from homology"/>
<protein>
    <recommendedName>
        <fullName evidence="14">Cytochrome P450</fullName>
    </recommendedName>
</protein>
<dbReference type="GO" id="GO:0016705">
    <property type="term" value="F:oxidoreductase activity, acting on paired donors, with incorporation or reduction of molecular oxygen"/>
    <property type="evidence" value="ECO:0007669"/>
    <property type="project" value="InterPro"/>
</dbReference>
<feature type="transmembrane region" description="Helical" evidence="11">
    <location>
        <begin position="6"/>
        <end position="30"/>
    </location>
</feature>
<evidence type="ECO:0000256" key="11">
    <source>
        <dbReference type="SAM" id="Phobius"/>
    </source>
</evidence>
<evidence type="ECO:0000256" key="1">
    <source>
        <dbReference type="ARBA" id="ARBA00004370"/>
    </source>
</evidence>
<dbReference type="GO" id="GO:0005506">
    <property type="term" value="F:iron ion binding"/>
    <property type="evidence" value="ECO:0007669"/>
    <property type="project" value="InterPro"/>
</dbReference>
<keyword evidence="10 11" id="KW-0472">Membrane</keyword>
<evidence type="ECO:0000256" key="6">
    <source>
        <dbReference type="ARBA" id="ARBA00022989"/>
    </source>
</evidence>
<evidence type="ECO:0000256" key="8">
    <source>
        <dbReference type="ARBA" id="ARBA00023004"/>
    </source>
</evidence>
<evidence type="ECO:0008006" key="14">
    <source>
        <dbReference type="Google" id="ProtNLM"/>
    </source>
</evidence>
<dbReference type="InterPro" id="IPR050665">
    <property type="entry name" value="Cytochrome_P450_Monooxygen"/>
</dbReference>
<evidence type="ECO:0000256" key="9">
    <source>
        <dbReference type="ARBA" id="ARBA00023033"/>
    </source>
</evidence>
<dbReference type="STRING" id="542762.A0A4S4DH45"/>
<comment type="caution">
    <text evidence="12">The sequence shown here is derived from an EMBL/GenBank/DDBJ whole genome shotgun (WGS) entry which is preliminary data.</text>
</comment>
<evidence type="ECO:0000313" key="13">
    <source>
        <dbReference type="Proteomes" id="UP000306102"/>
    </source>
</evidence>
<evidence type="ECO:0000313" key="12">
    <source>
        <dbReference type="EMBL" id="THG01176.1"/>
    </source>
</evidence>
<keyword evidence="9" id="KW-0503">Monooxygenase</keyword>
<dbReference type="Pfam" id="PF00067">
    <property type="entry name" value="p450"/>
    <property type="match status" value="1"/>
</dbReference>
<keyword evidence="7" id="KW-0560">Oxidoreductase</keyword>
<organism evidence="12 13">
    <name type="scientific">Camellia sinensis var. sinensis</name>
    <name type="common">China tea</name>
    <dbReference type="NCBI Taxonomy" id="542762"/>
    <lineage>
        <taxon>Eukaryota</taxon>
        <taxon>Viridiplantae</taxon>
        <taxon>Streptophyta</taxon>
        <taxon>Embryophyta</taxon>
        <taxon>Tracheophyta</taxon>
        <taxon>Spermatophyta</taxon>
        <taxon>Magnoliopsida</taxon>
        <taxon>eudicotyledons</taxon>
        <taxon>Gunneridae</taxon>
        <taxon>Pentapetalae</taxon>
        <taxon>asterids</taxon>
        <taxon>Ericales</taxon>
        <taxon>Theaceae</taxon>
        <taxon>Camellia</taxon>
    </lineage>
</organism>
<comment type="similarity">
    <text evidence="2">Belongs to the cytochrome P450 family.</text>
</comment>
<dbReference type="InterPro" id="IPR002401">
    <property type="entry name" value="Cyt_P450_E_grp-I"/>
</dbReference>
<evidence type="ECO:0000256" key="5">
    <source>
        <dbReference type="ARBA" id="ARBA00022723"/>
    </source>
</evidence>
<dbReference type="EMBL" id="SDRB02011487">
    <property type="protein sequence ID" value="THG01176.1"/>
    <property type="molecule type" value="Genomic_DNA"/>
</dbReference>
<keyword evidence="6 11" id="KW-1133">Transmembrane helix</keyword>
<name>A0A4S4DH45_CAMSN</name>
<dbReference type="PRINTS" id="PR00385">
    <property type="entry name" value="P450"/>
</dbReference>
<dbReference type="AlphaFoldDB" id="A0A4S4DH45"/>
<dbReference type="SUPFAM" id="SSF48264">
    <property type="entry name" value="Cytochrome P450"/>
    <property type="match status" value="2"/>
</dbReference>
<keyword evidence="8" id="KW-0408">Iron</keyword>
<evidence type="ECO:0000256" key="2">
    <source>
        <dbReference type="ARBA" id="ARBA00010617"/>
    </source>
</evidence>
<evidence type="ECO:0000256" key="4">
    <source>
        <dbReference type="ARBA" id="ARBA00022692"/>
    </source>
</evidence>
<keyword evidence="3" id="KW-0349">Heme</keyword>
<dbReference type="Gene3D" id="1.10.630.10">
    <property type="entry name" value="Cytochrome P450"/>
    <property type="match status" value="2"/>
</dbReference>
<dbReference type="GO" id="GO:0004497">
    <property type="term" value="F:monooxygenase activity"/>
    <property type="evidence" value="ECO:0007669"/>
    <property type="project" value="UniProtKB-KW"/>
</dbReference>
<keyword evidence="4 11" id="KW-0812">Transmembrane</keyword>